<name>A0A3N4K698_9PEZI</name>
<keyword evidence="2" id="KW-1185">Reference proteome</keyword>
<dbReference type="Proteomes" id="UP000276215">
    <property type="component" value="Unassembled WGS sequence"/>
</dbReference>
<evidence type="ECO:0000313" key="1">
    <source>
        <dbReference type="EMBL" id="RPB01445.1"/>
    </source>
</evidence>
<protein>
    <submittedName>
        <fullName evidence="1">Uncharacterized protein</fullName>
    </submittedName>
</protein>
<accession>A0A3N4K698</accession>
<sequence length="177" mass="19935">MTTTGSGIIVGRSHFPLRSFFSNCFSSLSASTRFFLFFQGLSGGGTTKWVTEWSWQPGWTRAEAKSKIWLGFRSFSFFYRDDDMVKNEPITSSALRYSSTIQYCTETDAISVTHTTAQLLPSVQKEGQSNREAPRHLVISSSRLPYNKRSPLGQGFLSPLNKIISQTPSLWLLCELI</sequence>
<evidence type="ECO:0000313" key="2">
    <source>
        <dbReference type="Proteomes" id="UP000276215"/>
    </source>
</evidence>
<proteinExistence type="predicted"/>
<gene>
    <name evidence="1" type="ORF">L873DRAFT_657498</name>
</gene>
<dbReference type="AlphaFoldDB" id="A0A3N4K698"/>
<reference evidence="1 2" key="1">
    <citation type="journal article" date="2018" name="Nat. Ecol. Evol.">
        <title>Pezizomycetes genomes reveal the molecular basis of ectomycorrhizal truffle lifestyle.</title>
        <authorList>
            <person name="Murat C."/>
            <person name="Payen T."/>
            <person name="Noel B."/>
            <person name="Kuo A."/>
            <person name="Morin E."/>
            <person name="Chen J."/>
            <person name="Kohler A."/>
            <person name="Krizsan K."/>
            <person name="Balestrini R."/>
            <person name="Da Silva C."/>
            <person name="Montanini B."/>
            <person name="Hainaut M."/>
            <person name="Levati E."/>
            <person name="Barry K.W."/>
            <person name="Belfiori B."/>
            <person name="Cichocki N."/>
            <person name="Clum A."/>
            <person name="Dockter R.B."/>
            <person name="Fauchery L."/>
            <person name="Guy J."/>
            <person name="Iotti M."/>
            <person name="Le Tacon F."/>
            <person name="Lindquist E.A."/>
            <person name="Lipzen A."/>
            <person name="Malagnac F."/>
            <person name="Mello A."/>
            <person name="Molinier V."/>
            <person name="Miyauchi S."/>
            <person name="Poulain J."/>
            <person name="Riccioni C."/>
            <person name="Rubini A."/>
            <person name="Sitrit Y."/>
            <person name="Splivallo R."/>
            <person name="Traeger S."/>
            <person name="Wang M."/>
            <person name="Zifcakova L."/>
            <person name="Wipf D."/>
            <person name="Zambonelli A."/>
            <person name="Paolocci F."/>
            <person name="Nowrousian M."/>
            <person name="Ottonello S."/>
            <person name="Baldrian P."/>
            <person name="Spatafora J.W."/>
            <person name="Henrissat B."/>
            <person name="Nagy L.G."/>
            <person name="Aury J.M."/>
            <person name="Wincker P."/>
            <person name="Grigoriev I.V."/>
            <person name="Bonfante P."/>
            <person name="Martin F.M."/>
        </authorList>
    </citation>
    <scope>NUCLEOTIDE SEQUENCE [LARGE SCALE GENOMIC DNA]</scope>
    <source>
        <strain evidence="1 2">120613-1</strain>
    </source>
</reference>
<dbReference type="EMBL" id="ML120373">
    <property type="protein sequence ID" value="RPB01445.1"/>
    <property type="molecule type" value="Genomic_DNA"/>
</dbReference>
<organism evidence="1 2">
    <name type="scientific">Choiromyces venosus 120613-1</name>
    <dbReference type="NCBI Taxonomy" id="1336337"/>
    <lineage>
        <taxon>Eukaryota</taxon>
        <taxon>Fungi</taxon>
        <taxon>Dikarya</taxon>
        <taxon>Ascomycota</taxon>
        <taxon>Pezizomycotina</taxon>
        <taxon>Pezizomycetes</taxon>
        <taxon>Pezizales</taxon>
        <taxon>Tuberaceae</taxon>
        <taxon>Choiromyces</taxon>
    </lineage>
</organism>